<protein>
    <submittedName>
        <fullName evidence="2">Uncharacterized protein</fullName>
    </submittedName>
</protein>
<dbReference type="AlphaFoldDB" id="M0MLX8"/>
<evidence type="ECO:0000256" key="1">
    <source>
        <dbReference type="SAM" id="MobiDB-lite"/>
    </source>
</evidence>
<dbReference type="InParanoid" id="M0MLX8"/>
<accession>M0MLX8</accession>
<reference evidence="2 3" key="1">
    <citation type="journal article" date="2014" name="PLoS Genet.">
        <title>Phylogenetically driven sequencing of extremely halophilic archaea reveals strategies for static and dynamic osmo-response.</title>
        <authorList>
            <person name="Becker E.A."/>
            <person name="Seitzer P.M."/>
            <person name="Tritt A."/>
            <person name="Larsen D."/>
            <person name="Krusor M."/>
            <person name="Yao A.I."/>
            <person name="Wu D."/>
            <person name="Madern D."/>
            <person name="Eisen J.A."/>
            <person name="Darling A.E."/>
            <person name="Facciotti M.T."/>
        </authorList>
    </citation>
    <scope>NUCLEOTIDE SEQUENCE [LARGE SCALE GENOMIC DNA]</scope>
    <source>
        <strain evidence="2 3">DSM 5350</strain>
    </source>
</reference>
<feature type="compositionally biased region" description="Basic and acidic residues" evidence="1">
    <location>
        <begin position="82"/>
        <end position="95"/>
    </location>
</feature>
<proteinExistence type="predicted"/>
<evidence type="ECO:0000313" key="3">
    <source>
        <dbReference type="Proteomes" id="UP000011669"/>
    </source>
</evidence>
<sequence length="129" mass="14596">MVLLSQVVTRLGSLAEVTPQTMENLFAADLAHLQDMYERINDRGMNTVEAVWSDCGESFAVEVGVGSDTERSREMSTTTDGSRNDRASVTTDVRKTQAERWMVTQEILAPRQRGFARRRSRRTTGRVRE</sequence>
<dbReference type="RefSeq" id="WP_006076514.1">
    <property type="nucleotide sequence ID" value="NZ_AOMD01000012.1"/>
</dbReference>
<evidence type="ECO:0000313" key="2">
    <source>
        <dbReference type="EMBL" id="EMA46692.1"/>
    </source>
</evidence>
<dbReference type="OrthoDB" id="137007at2157"/>
<feature type="region of interest" description="Disordered" evidence="1">
    <location>
        <begin position="65"/>
        <end position="95"/>
    </location>
</feature>
<comment type="caution">
    <text evidence="2">The sequence shown here is derived from an EMBL/GenBank/DDBJ whole genome shotgun (WGS) entry which is preliminary data.</text>
</comment>
<dbReference type="Proteomes" id="UP000011669">
    <property type="component" value="Unassembled WGS sequence"/>
</dbReference>
<keyword evidence="3" id="KW-1185">Reference proteome</keyword>
<dbReference type="EMBL" id="AOMD01000012">
    <property type="protein sequence ID" value="EMA46692.1"/>
    <property type="molecule type" value="Genomic_DNA"/>
</dbReference>
<name>M0MLX8_9EURY</name>
<organism evidence="2 3">
    <name type="scientific">Halococcus saccharolyticus DSM 5350</name>
    <dbReference type="NCBI Taxonomy" id="1227455"/>
    <lineage>
        <taxon>Archaea</taxon>
        <taxon>Methanobacteriati</taxon>
        <taxon>Methanobacteriota</taxon>
        <taxon>Stenosarchaea group</taxon>
        <taxon>Halobacteria</taxon>
        <taxon>Halobacteriales</taxon>
        <taxon>Halococcaceae</taxon>
        <taxon>Halococcus</taxon>
    </lineage>
</organism>
<gene>
    <name evidence="2" type="ORF">C449_03461</name>
</gene>